<feature type="compositionally biased region" description="Pro residues" evidence="1">
    <location>
        <begin position="125"/>
        <end position="161"/>
    </location>
</feature>
<dbReference type="Proteomes" id="UP001162891">
    <property type="component" value="Chromosome"/>
</dbReference>
<protein>
    <recommendedName>
        <fullName evidence="4">Outer membrane protein beta-barrel domain-containing protein</fullName>
    </recommendedName>
</protein>
<organism evidence="2 3">
    <name type="scientific">Anaeromyxobacter oryzae</name>
    <dbReference type="NCBI Taxonomy" id="2918170"/>
    <lineage>
        <taxon>Bacteria</taxon>
        <taxon>Pseudomonadati</taxon>
        <taxon>Myxococcota</taxon>
        <taxon>Myxococcia</taxon>
        <taxon>Myxococcales</taxon>
        <taxon>Cystobacterineae</taxon>
        <taxon>Anaeromyxobacteraceae</taxon>
        <taxon>Anaeromyxobacter</taxon>
    </lineage>
</organism>
<gene>
    <name evidence="2" type="ORF">AMOR_31560</name>
</gene>
<proteinExistence type="predicted"/>
<evidence type="ECO:0000256" key="1">
    <source>
        <dbReference type="SAM" id="MobiDB-lite"/>
    </source>
</evidence>
<feature type="compositionally biased region" description="Pro residues" evidence="1">
    <location>
        <begin position="36"/>
        <end position="48"/>
    </location>
</feature>
<sequence length="358" mass="37460">MLAAVFAALLAGQTPDPGAAAPAPAPPSWETSPAQAQPPPVQAPPPPTPRDEAGTARPAGPEAPAPVDTVVFLNGGRVRGTVLEETPRHDVTIRLLDGTVRRYAREEIARIEYADGSVSRRRTAPPRPTTAAPPPYQPPRPPPYAPPPVYAPPPQPPPYQPAPAYGRRENPPFVPLWGSIGVGATFFGGEARHGVAMGDDFEPQLHFSLDGGLRLTPAIGLGVYMDVGAGDPAGPVRDACAAQGLDCSGVAGRIGLQLRHTWEPASPAAKWLSIGTGWEFASITTNGGSDLVQYTGREYFRLAGGVDFRSNAVIGVGLYASVAWGEFMHLEDASGMQTSTGGGIHTTIQGGVRLTLFP</sequence>
<name>A0ABN6MT66_9BACT</name>
<evidence type="ECO:0008006" key="4">
    <source>
        <dbReference type="Google" id="ProtNLM"/>
    </source>
</evidence>
<keyword evidence="3" id="KW-1185">Reference proteome</keyword>
<dbReference type="EMBL" id="AP025591">
    <property type="protein sequence ID" value="BDG04160.1"/>
    <property type="molecule type" value="Genomic_DNA"/>
</dbReference>
<reference evidence="3" key="1">
    <citation type="journal article" date="2022" name="Int. J. Syst. Evol. Microbiol.">
        <title>Anaeromyxobacter oryzae sp. nov., Anaeromyxobacter diazotrophicus sp. nov. and Anaeromyxobacter paludicola sp. nov., isolated from paddy soils.</title>
        <authorList>
            <person name="Itoh H."/>
            <person name="Xu Z."/>
            <person name="Mise K."/>
            <person name="Masuda Y."/>
            <person name="Ushijima N."/>
            <person name="Hayakawa C."/>
            <person name="Shiratori Y."/>
            <person name="Senoo K."/>
        </authorList>
    </citation>
    <scope>NUCLEOTIDE SEQUENCE [LARGE SCALE GENOMIC DNA]</scope>
    <source>
        <strain evidence="3">Red232</strain>
    </source>
</reference>
<feature type="region of interest" description="Disordered" evidence="1">
    <location>
        <begin position="12"/>
        <end position="68"/>
    </location>
</feature>
<evidence type="ECO:0000313" key="2">
    <source>
        <dbReference type="EMBL" id="BDG04160.1"/>
    </source>
</evidence>
<evidence type="ECO:0000313" key="3">
    <source>
        <dbReference type="Proteomes" id="UP001162891"/>
    </source>
</evidence>
<feature type="region of interest" description="Disordered" evidence="1">
    <location>
        <begin position="116"/>
        <end position="166"/>
    </location>
</feature>
<accession>A0ABN6MT66</accession>
<feature type="compositionally biased region" description="Low complexity" evidence="1">
    <location>
        <begin position="12"/>
        <end position="35"/>
    </location>
</feature>